<feature type="binding site" evidence="15">
    <location>
        <position position="404"/>
    </location>
    <ligand>
        <name>Zn(2+)</name>
        <dbReference type="ChEBI" id="CHEBI:29105"/>
        <note>ligand shared between dimeric partners</note>
    </ligand>
</feature>
<evidence type="ECO:0000256" key="11">
    <source>
        <dbReference type="ARBA" id="ARBA00022801"/>
    </source>
</evidence>
<evidence type="ECO:0000256" key="14">
    <source>
        <dbReference type="ARBA" id="ARBA00023136"/>
    </source>
</evidence>
<dbReference type="HAMAP" id="MF_00970">
    <property type="entry name" value="RNase_E"/>
    <property type="match status" value="1"/>
</dbReference>
<keyword evidence="3 15" id="KW-0963">Cytoplasm</keyword>
<dbReference type="PANTHER" id="PTHR30001">
    <property type="entry name" value="RIBONUCLEASE"/>
    <property type="match status" value="1"/>
</dbReference>
<feature type="region of interest" description="Disordered" evidence="16">
    <location>
        <begin position="506"/>
        <end position="553"/>
    </location>
</feature>
<dbReference type="EMBL" id="BMHL01000001">
    <property type="protein sequence ID" value="GGC19665.1"/>
    <property type="molecule type" value="Genomic_DNA"/>
</dbReference>
<sequence length="1108" mass="121515">MKRMLFNATQQEELRVAIVDGQKLIDIDIETAGREQRKGNIYKGIITRIEPSLEACFVNYGEDRHGFLPFKEVARQYFRDGVDMRSARIQDALREGQELIVQVEKEERGNKGAALTTFISLAGRYLVLMPNNPRGGGVSRRIEGDDRQELRETMAQLQLPEGMSIIARTAGIGRSAEELQWDLNYLMQLWRAIEAASQSGSSGQPMLIYLESSLVIRAIRDYFQPDIGEILIDTTEIHDQARAFMDIVMPDNVSKVKRYHDDVPLFSRFQIEHQIETAYSRTVPLPSGGAIVIDHTEALVAIDVNSARATKGADIEETAARTNLEAADEVARQLRLRDLGGLIVIDFIDMESAKSQREVEQRLKDALKHDRARVQMGKISRFGLMELSRQRLRPALSEGSHVTCPRCNGTGHIRDTESSALQVLRIIQEEAMKENTAAIHCQVPVEVTAFLLNEKRAEINKIESRFKVNVVLIPNKHLDTPHYKLERLRHDDARLDEPRASWKMAEEAARELESETGYSKRTEEAKPKQEAAVKGITPEKPAPSAPVRPAATPAPVAVTPATGGFIGWLKNLFGMQPATPAPVAPATTEKQTRPQRGERTERGERTGERGGDRNRNRRGGAGGRDAAGRAEGTTGGRQAQGQQPSRREEREPREGREAREGREPREARESREPRANREPREPREPREAREGREPRETREPREGREGRENRDRDNRGADRAETVDGVPRGERGERQERGERRERGERAERGERRKQQPEAAEALTQNDAQTAEELAQSQAAAGENGMPVDQEAVARDGEERRRRRRGRRGGRREREEDVNSNLAADVAEGEGDTVSVTDEAPVRTAHQPVEHKAEVNEVTAVKPVEAVVAAVATETVVVSELHAATETPVLAAEKAATTETVVPAAEAPAAPVAVEQAVEAPVAQAAAAPAEAAQAAPVASETVSLVEPVARFEAPVEVRAEAPVEARVETPAVAPVVEAHAAPTPVETTAPVAVIEAPAAQPARQADIFEAQAVVAEVAPAVEAVVEPAPVAATPQASRNAGVSAEALKPVLEQAGLVWVNTDADKLRAAQEAAAQAAKPVRVGRERKVLPPVETAPMQMVETGKHPQ</sequence>
<dbReference type="PANTHER" id="PTHR30001:SF1">
    <property type="entry name" value="RIBONUCLEASE E_G-LIKE PROTEIN, CHLOROPLASTIC"/>
    <property type="match status" value="1"/>
</dbReference>
<dbReference type="InterPro" id="IPR003029">
    <property type="entry name" value="S1_domain"/>
</dbReference>
<evidence type="ECO:0000256" key="16">
    <source>
        <dbReference type="SAM" id="MobiDB-lite"/>
    </source>
</evidence>
<keyword evidence="12 15" id="KW-0460">Magnesium</keyword>
<comment type="cofactor">
    <cofactor evidence="15">
        <name>Zn(2+)</name>
        <dbReference type="ChEBI" id="CHEBI:29105"/>
    </cofactor>
    <text evidence="15">Binds 2 Zn(2+) ions per homotetramer.</text>
</comment>
<dbReference type="PROSITE" id="PS50126">
    <property type="entry name" value="S1"/>
    <property type="match status" value="1"/>
</dbReference>
<evidence type="ECO:0000256" key="10">
    <source>
        <dbReference type="ARBA" id="ARBA00022759"/>
    </source>
</evidence>
<keyword evidence="14 15" id="KW-0472">Membrane</keyword>
<keyword evidence="8 15" id="KW-0479">Metal-binding</keyword>
<feature type="compositionally biased region" description="Basic and acidic residues" evidence="16">
    <location>
        <begin position="590"/>
        <end position="614"/>
    </location>
</feature>
<evidence type="ECO:0000256" key="5">
    <source>
        <dbReference type="ARBA" id="ARBA00022552"/>
    </source>
</evidence>
<keyword evidence="6 15" id="KW-0819">tRNA processing</keyword>
<protein>
    <recommendedName>
        <fullName evidence="15">Ribonuclease E</fullName>
        <shortName evidence="15">RNase E</shortName>
        <ecNumber evidence="15">3.1.26.12</ecNumber>
    </recommendedName>
</protein>
<dbReference type="Pfam" id="PF20833">
    <property type="entry name" value="RNase_E_G_Thio"/>
    <property type="match status" value="1"/>
</dbReference>
<feature type="compositionally biased region" description="Basic and acidic residues" evidence="16">
    <location>
        <begin position="645"/>
        <end position="756"/>
    </location>
</feature>
<keyword evidence="15" id="KW-0862">Zinc</keyword>
<feature type="compositionally biased region" description="Low complexity" evidence="16">
    <location>
        <begin position="629"/>
        <end position="643"/>
    </location>
</feature>
<keyword evidence="7 15" id="KW-0540">Nuclease</keyword>
<comment type="subunit">
    <text evidence="15">Homotetramer formed by a dimer of dimers.</text>
</comment>
<dbReference type="InterPro" id="IPR004659">
    <property type="entry name" value="RNase_E/G"/>
</dbReference>
<dbReference type="Pfam" id="PF10150">
    <property type="entry name" value="RNase_E_G"/>
    <property type="match status" value="1"/>
</dbReference>
<feature type="region of interest" description="Disordered" evidence="16">
    <location>
        <begin position="1081"/>
        <end position="1108"/>
    </location>
</feature>
<dbReference type="Pfam" id="PF00575">
    <property type="entry name" value="S1"/>
    <property type="match status" value="1"/>
</dbReference>
<evidence type="ECO:0000256" key="6">
    <source>
        <dbReference type="ARBA" id="ARBA00022694"/>
    </source>
</evidence>
<dbReference type="NCBIfam" id="TIGR00757">
    <property type="entry name" value="RNaseEG"/>
    <property type="match status" value="1"/>
</dbReference>
<keyword evidence="19" id="KW-1185">Reference proteome</keyword>
<comment type="subcellular location">
    <subcellularLocation>
        <location evidence="15">Cytoplasm</location>
    </subcellularLocation>
    <subcellularLocation>
        <location evidence="15">Cell inner membrane</location>
        <topology evidence="15">Peripheral membrane protein</topology>
        <orientation evidence="15">Cytoplasmic side</orientation>
    </subcellularLocation>
</comment>
<comment type="caution">
    <text evidence="18">The sequence shown here is derived from an EMBL/GenBank/DDBJ whole genome shotgun (WGS) entry which is preliminary data.</text>
</comment>
<name>A0ABQ1LAY7_9BURK</name>
<dbReference type="Proteomes" id="UP000602004">
    <property type="component" value="Unassembled WGS sequence"/>
</dbReference>
<evidence type="ECO:0000256" key="7">
    <source>
        <dbReference type="ARBA" id="ARBA00022722"/>
    </source>
</evidence>
<dbReference type="SUPFAM" id="SSF50249">
    <property type="entry name" value="Nucleic acid-binding proteins"/>
    <property type="match status" value="1"/>
</dbReference>
<keyword evidence="10 15" id="KW-0255">Endonuclease</keyword>
<comment type="cofactor">
    <cofactor evidence="15">
        <name>Mg(2+)</name>
        <dbReference type="ChEBI" id="CHEBI:18420"/>
    </cofactor>
    <text evidence="15">Binds 1 Mg(2+) ion per subunit.</text>
</comment>
<dbReference type="EC" id="3.1.26.12" evidence="15"/>
<dbReference type="RefSeq" id="WP_115780643.1">
    <property type="nucleotide sequence ID" value="NZ_BMHL01000001.1"/>
</dbReference>
<dbReference type="InterPro" id="IPR012340">
    <property type="entry name" value="NA-bd_OB-fold"/>
</dbReference>
<comment type="function">
    <text evidence="15">Endoribonuclease that plays a central role in RNA processing and decay. Required for the maturation of 5S and 16S rRNAs and the majority of tRNAs. Also involved in the degradation of most mRNAs.</text>
</comment>
<dbReference type="InterPro" id="IPR048583">
    <property type="entry name" value="RNase_E_G_thioredoxin-like"/>
</dbReference>
<feature type="compositionally biased region" description="Basic and acidic residues" evidence="16">
    <location>
        <begin position="506"/>
        <end position="531"/>
    </location>
</feature>
<comment type="similarity">
    <text evidence="1">Belongs to the RNase E/G family. RNase G subfamily.</text>
</comment>
<evidence type="ECO:0000256" key="15">
    <source>
        <dbReference type="HAMAP-Rule" id="MF_00970"/>
    </source>
</evidence>
<feature type="region of interest" description="Required for zinc-mediated homotetramerization and catalytic activity" evidence="15">
    <location>
        <begin position="404"/>
        <end position="407"/>
    </location>
</feature>
<dbReference type="InterPro" id="IPR019307">
    <property type="entry name" value="RNA-bd_AU-1/RNase_E/G"/>
</dbReference>
<dbReference type="Gene3D" id="2.40.50.140">
    <property type="entry name" value="Nucleic acid-binding proteins"/>
    <property type="match status" value="1"/>
</dbReference>
<evidence type="ECO:0000256" key="13">
    <source>
        <dbReference type="ARBA" id="ARBA00022884"/>
    </source>
</evidence>
<keyword evidence="2 15" id="KW-1003">Cell membrane</keyword>
<dbReference type="InterPro" id="IPR028878">
    <property type="entry name" value="RNase_E"/>
</dbReference>
<evidence type="ECO:0000256" key="8">
    <source>
        <dbReference type="ARBA" id="ARBA00022723"/>
    </source>
</evidence>
<evidence type="ECO:0000256" key="3">
    <source>
        <dbReference type="ARBA" id="ARBA00022490"/>
    </source>
</evidence>
<dbReference type="Gene3D" id="3.40.1260.20">
    <property type="entry name" value="Ribonuclease E, catalytic domain"/>
    <property type="match status" value="1"/>
</dbReference>
<comment type="similarity">
    <text evidence="15">Belongs to the RNase E/G family. RNase E subfamily.</text>
</comment>
<evidence type="ECO:0000256" key="2">
    <source>
        <dbReference type="ARBA" id="ARBA00022475"/>
    </source>
</evidence>
<evidence type="ECO:0000256" key="1">
    <source>
        <dbReference type="ARBA" id="ARBA00005663"/>
    </source>
</evidence>
<gene>
    <name evidence="15" type="primary">rne</name>
    <name evidence="18" type="ORF">GCM10011400_02510</name>
</gene>
<dbReference type="CDD" id="cd04453">
    <property type="entry name" value="S1_RNase_E"/>
    <property type="match status" value="1"/>
</dbReference>
<feature type="binding site" evidence="15">
    <location>
        <position position="407"/>
    </location>
    <ligand>
        <name>Zn(2+)</name>
        <dbReference type="ChEBI" id="CHEBI:29105"/>
        <note>ligand shared between dimeric partners</note>
    </ligand>
</feature>
<keyword evidence="11 15" id="KW-0378">Hydrolase</keyword>
<evidence type="ECO:0000256" key="4">
    <source>
        <dbReference type="ARBA" id="ARBA00022519"/>
    </source>
</evidence>
<keyword evidence="9 15" id="KW-0699">rRNA-binding</keyword>
<feature type="compositionally biased region" description="Polar residues" evidence="16">
    <location>
        <begin position="763"/>
        <end position="779"/>
    </location>
</feature>
<feature type="compositionally biased region" description="Basic residues" evidence="16">
    <location>
        <begin position="801"/>
        <end position="811"/>
    </location>
</feature>
<organism evidence="18 19">
    <name type="scientific">Paraburkholderia caffeinilytica</name>
    <dbReference type="NCBI Taxonomy" id="1761016"/>
    <lineage>
        <taxon>Bacteria</taxon>
        <taxon>Pseudomonadati</taxon>
        <taxon>Pseudomonadota</taxon>
        <taxon>Betaproteobacteria</taxon>
        <taxon>Burkholderiales</taxon>
        <taxon>Burkholderiaceae</taxon>
        <taxon>Paraburkholderia</taxon>
    </lineage>
</organism>
<evidence type="ECO:0000313" key="18">
    <source>
        <dbReference type="EMBL" id="GGC19665.1"/>
    </source>
</evidence>
<keyword evidence="15" id="KW-0820">tRNA-binding</keyword>
<dbReference type="SMART" id="SM00316">
    <property type="entry name" value="S1"/>
    <property type="match status" value="1"/>
</dbReference>
<evidence type="ECO:0000256" key="9">
    <source>
        <dbReference type="ARBA" id="ARBA00022730"/>
    </source>
</evidence>
<reference evidence="19" key="1">
    <citation type="journal article" date="2019" name="Int. J. Syst. Evol. Microbiol.">
        <title>The Global Catalogue of Microorganisms (GCM) 10K type strain sequencing project: providing services to taxonomists for standard genome sequencing and annotation.</title>
        <authorList>
            <consortium name="The Broad Institute Genomics Platform"/>
            <consortium name="The Broad Institute Genome Sequencing Center for Infectious Disease"/>
            <person name="Wu L."/>
            <person name="Ma J."/>
        </authorList>
    </citation>
    <scope>NUCLEOTIDE SEQUENCE [LARGE SCALE GENOMIC DNA]</scope>
    <source>
        <strain evidence="19">CGMCC 1.15103</strain>
    </source>
</reference>
<comment type="catalytic activity">
    <reaction evidence="15">
        <text>Endonucleolytic cleavage of single-stranded RNA in A- and U-rich regions.</text>
        <dbReference type="EC" id="3.1.26.12"/>
    </reaction>
</comment>
<keyword evidence="4 15" id="KW-0997">Cell inner membrane</keyword>
<keyword evidence="5 15" id="KW-0698">rRNA processing</keyword>
<evidence type="ECO:0000313" key="19">
    <source>
        <dbReference type="Proteomes" id="UP000602004"/>
    </source>
</evidence>
<feature type="binding site" evidence="15">
    <location>
        <position position="303"/>
    </location>
    <ligand>
        <name>Mg(2+)</name>
        <dbReference type="ChEBI" id="CHEBI:18420"/>
        <note>catalytic</note>
    </ligand>
</feature>
<feature type="region of interest" description="Disordered" evidence="16">
    <location>
        <begin position="577"/>
        <end position="848"/>
    </location>
</feature>
<proteinExistence type="inferred from homology"/>
<feature type="domain" description="S1 motif" evidence="17">
    <location>
        <begin position="39"/>
        <end position="118"/>
    </location>
</feature>
<accession>A0ABQ1LAY7</accession>
<feature type="binding site" evidence="15">
    <location>
        <position position="346"/>
    </location>
    <ligand>
        <name>Mg(2+)</name>
        <dbReference type="ChEBI" id="CHEBI:18420"/>
        <note>catalytic</note>
    </ligand>
</feature>
<evidence type="ECO:0000259" key="17">
    <source>
        <dbReference type="PROSITE" id="PS50126"/>
    </source>
</evidence>
<evidence type="ECO:0000256" key="12">
    <source>
        <dbReference type="ARBA" id="ARBA00022842"/>
    </source>
</evidence>
<keyword evidence="13 15" id="KW-0694">RNA-binding</keyword>